<dbReference type="InterPro" id="IPR055504">
    <property type="entry name" value="DUF7076"/>
</dbReference>
<dbReference type="InterPro" id="IPR001373">
    <property type="entry name" value="Cullin_N"/>
</dbReference>
<evidence type="ECO:0000313" key="12">
    <source>
        <dbReference type="Proteomes" id="UP000469890"/>
    </source>
</evidence>
<comment type="subcellular location">
    <subcellularLocation>
        <location evidence="1">Golgi apparatus</location>
    </subcellularLocation>
</comment>
<comment type="caution">
    <text evidence="11">The sequence shown here is derived from an EMBL/GenBank/DDBJ whole genome shotgun (WGS) entry which is preliminary data.</text>
</comment>
<keyword evidence="4" id="KW-1017">Isopeptide bond</keyword>
<dbReference type="PANTHER" id="PTHR13251">
    <property type="entry name" value="EPILEPSY HOLOPROSENCEPHALY CANDIDATE 1/TMEM1"/>
    <property type="match status" value="1"/>
</dbReference>
<evidence type="ECO:0000256" key="1">
    <source>
        <dbReference type="ARBA" id="ARBA00004555"/>
    </source>
</evidence>
<gene>
    <name evidence="11" type="ORF">FB192DRAFT_1322798</name>
</gene>
<keyword evidence="3" id="KW-0813">Transport</keyword>
<evidence type="ECO:0000256" key="2">
    <source>
        <dbReference type="ARBA" id="ARBA00006019"/>
    </source>
</evidence>
<dbReference type="InterPro" id="IPR016158">
    <property type="entry name" value="Cullin_homology"/>
</dbReference>
<dbReference type="GO" id="GO:0006511">
    <property type="term" value="P:ubiquitin-dependent protein catabolic process"/>
    <property type="evidence" value="ECO:0007669"/>
    <property type="project" value="InterPro"/>
</dbReference>
<dbReference type="InterPro" id="IPR045126">
    <property type="entry name" value="TRAPPC10/Trs130"/>
</dbReference>
<dbReference type="GO" id="GO:0005829">
    <property type="term" value="C:cytosol"/>
    <property type="evidence" value="ECO:0007669"/>
    <property type="project" value="GOC"/>
</dbReference>
<dbReference type="InterPro" id="IPR055505">
    <property type="entry name" value="DUF7077"/>
</dbReference>
<dbReference type="GO" id="GO:0006891">
    <property type="term" value="P:intra-Golgi vesicle-mediated transport"/>
    <property type="evidence" value="ECO:0007669"/>
    <property type="project" value="TreeGrafter"/>
</dbReference>
<dbReference type="InterPro" id="IPR059120">
    <property type="entry name" value="Cullin-like_AB"/>
</dbReference>
<dbReference type="InterPro" id="IPR019559">
    <property type="entry name" value="Cullin_neddylation_domain"/>
</dbReference>
<dbReference type="Proteomes" id="UP000469890">
    <property type="component" value="Unassembled WGS sequence"/>
</dbReference>
<dbReference type="Pfam" id="PF23036">
    <property type="entry name" value="TRAPPC10_1st"/>
    <property type="match status" value="1"/>
</dbReference>
<dbReference type="GO" id="GO:0034498">
    <property type="term" value="P:early endosome to Golgi transport"/>
    <property type="evidence" value="ECO:0007669"/>
    <property type="project" value="TreeGrafter"/>
</dbReference>
<evidence type="ECO:0000256" key="4">
    <source>
        <dbReference type="ARBA" id="ARBA00022499"/>
    </source>
</evidence>
<evidence type="ECO:0000256" key="8">
    <source>
        <dbReference type="RuleBase" id="RU003829"/>
    </source>
</evidence>
<evidence type="ECO:0000256" key="6">
    <source>
        <dbReference type="ARBA" id="ARBA00023034"/>
    </source>
</evidence>
<reference evidence="11 12" key="1">
    <citation type="submission" date="2019-09" db="EMBL/GenBank/DDBJ databases">
        <authorList>
            <consortium name="DOE Joint Genome Institute"/>
            <person name="Mondo S.J."/>
            <person name="Navarro-Mendoza M.I."/>
            <person name="Perez-Arques C."/>
            <person name="Panchal S."/>
            <person name="Nicolas F.E."/>
            <person name="Ganguly P."/>
            <person name="Pangilinan J."/>
            <person name="Grigoriev I."/>
            <person name="Heitman J."/>
            <person name="Sanya K."/>
            <person name="Garre V."/>
        </authorList>
    </citation>
    <scope>NUCLEOTIDE SEQUENCE [LARGE SCALE GENOMIC DNA]</scope>
    <source>
        <strain evidence="11 12">MU402</strain>
    </source>
</reference>
<dbReference type="SUPFAM" id="SSF75632">
    <property type="entry name" value="Cullin homology domain"/>
    <property type="match status" value="1"/>
</dbReference>
<dbReference type="Pfam" id="PF12584">
    <property type="entry name" value="TRAPPC10"/>
    <property type="match status" value="1"/>
</dbReference>
<dbReference type="GO" id="GO:1990071">
    <property type="term" value="C:TRAPPII protein complex"/>
    <property type="evidence" value="ECO:0007669"/>
    <property type="project" value="InterPro"/>
</dbReference>
<dbReference type="InterPro" id="IPR056916">
    <property type="entry name" value="NTS_TR130"/>
</dbReference>
<dbReference type="SUPFAM" id="SSF46785">
    <property type="entry name" value="Winged helix' DNA-binding domain"/>
    <property type="match status" value="1"/>
</dbReference>
<dbReference type="Pfam" id="PF23273">
    <property type="entry name" value="DUF7076"/>
    <property type="match status" value="1"/>
</dbReference>
<dbReference type="FunFam" id="1.20.1310.10:FF:000002">
    <property type="entry name" value="cullin-3 isoform X1"/>
    <property type="match status" value="1"/>
</dbReference>
<dbReference type="Gene3D" id="1.20.1310.10">
    <property type="entry name" value="Cullin Repeats"/>
    <property type="match status" value="4"/>
</dbReference>
<proteinExistence type="inferred from homology"/>
<dbReference type="Gene3D" id="3.30.230.130">
    <property type="entry name" value="Cullin, Chain C, Domain 2"/>
    <property type="match status" value="1"/>
</dbReference>
<dbReference type="GO" id="GO:0031625">
    <property type="term" value="F:ubiquitin protein ligase binding"/>
    <property type="evidence" value="ECO:0007669"/>
    <property type="project" value="InterPro"/>
</dbReference>
<dbReference type="InterPro" id="IPR016159">
    <property type="entry name" value="Cullin_repeat-like_dom_sf"/>
</dbReference>
<dbReference type="Pfam" id="PF23274">
    <property type="entry name" value="DUF7077"/>
    <property type="match status" value="1"/>
</dbReference>
<dbReference type="Pfam" id="PF10557">
    <property type="entry name" value="Cullin_Nedd8"/>
    <property type="match status" value="1"/>
</dbReference>
<name>A0A8H4BJB3_MUCCL</name>
<comment type="similarity">
    <text evidence="2 7 8">Belongs to the cullin family.</text>
</comment>
<evidence type="ECO:0000256" key="3">
    <source>
        <dbReference type="ARBA" id="ARBA00022448"/>
    </source>
</evidence>
<feature type="region of interest" description="Disordered" evidence="9">
    <location>
        <begin position="1"/>
        <end position="61"/>
    </location>
</feature>
<keyword evidence="6" id="KW-0333">Golgi apparatus</keyword>
<dbReference type="Pfam" id="PF26557">
    <property type="entry name" value="Cullin_AB"/>
    <property type="match status" value="1"/>
</dbReference>
<dbReference type="Pfam" id="PF00888">
    <property type="entry name" value="Cullin"/>
    <property type="match status" value="1"/>
</dbReference>
<dbReference type="Pfam" id="PF24967">
    <property type="entry name" value="NTS_TR130"/>
    <property type="match status" value="1"/>
</dbReference>
<dbReference type="InterPro" id="IPR036388">
    <property type="entry name" value="WH-like_DNA-bd_sf"/>
</dbReference>
<dbReference type="SUPFAM" id="SSF74788">
    <property type="entry name" value="Cullin repeat-like"/>
    <property type="match status" value="1"/>
</dbReference>
<dbReference type="FunFam" id="1.10.10.10:FF:000050">
    <property type="entry name" value="Cullin 4B"/>
    <property type="match status" value="1"/>
</dbReference>
<dbReference type="EMBL" id="JAAECE010000003">
    <property type="protein sequence ID" value="KAF1803369.1"/>
    <property type="molecule type" value="Genomic_DNA"/>
</dbReference>
<dbReference type="InterPro" id="IPR056913">
    <property type="entry name" value="TRAPPC10/Trs130_N"/>
</dbReference>
<dbReference type="InterPro" id="IPR022233">
    <property type="entry name" value="TRAPPC10/Trs130_C"/>
</dbReference>
<sequence length="1985" mass="228185">MSKPASKAGLKKRKMGSSPIDPTQRRLDRFLSTSSPSPSPSPSSKNEPMQIDSVVPSSKKNPMLGTYRQQIILPKITIADADPARQAELTDANFENCWTMPKKLMLSIFSTDNFNRVNYITASQISLGLCRFGKSEQVYNSLKQEIERHVEEIKQSLMSKPLNKDLLSRLNAQWATFCQQLTIIRTVFMELDRYYILPNTKYKSITQLGKDLFSELIMEKGNFLHVVIAEVIQQIKAERDGAKINIPLIRDILHMLTDQAYYKSEFEPRFLESTNLYYKEEANRRIGYGTIPEYIYHAADRRTQESEERIKNYLNPDTKQALISVVVDRLVYAKAEVIIQEGFEAMMDTDMYEPLKIFYQLLIQSPKMSLLRNAFGAYVKEEGMKIIKDPKSDPTMITSLLLFKRKIDKILKSCFSDDVTFVNAQKESFEQFINTRGNKPAELLAKHLDFKLKIPVKKQRFQEIVDTVSLDSILTLFRYIQTKDAFEAYFKRFLAKRLLMDRSASSEFENHVLVNLKAECGPDFTKNLESMFTDMQISTDLAAEFKEFKKEKPRLPMSIKVIAQATWPSYTLLDIKLPANMMASQKLFEAFYVSKFNGRKLVWQNRLSSCSIIANYPKGRKEIIASLAQAVILFIFNDASKKTLTFSRIQTITALAKNDLIGLLTSLCTGPYKLIINTSSTSSKDPVTPTDSFAYNFDFESANQKVRIPPAASIEPTKDEEKDVEKKVHISRQHQLEAAIVRIMKAKKTSTHNALVDELFKELKYPVQVDDIKKRIETLIDRDYIIRDTEDPSSYGNINEWTEINNCDEYEVWPLIADDLSARLPLRNLKWQPSSQRAECLIPILEVDLKRFTVDHTPQLLSTTQTTYLNLYFVSCEDNELYKTKVRRNIRNWVDIIQSKKNQEWLIVYVADTEAKRTNNYLGLKSSVYDKIRTDFNPPKQDRCAYIRKKDPEGPQSELWTAFMEKMKECILSSFDLQVLQIQEDTRRLDMQRHMPGWNYCTFFILKEGLAQAFEIMTLYEDALIQYDELEASFFQVLRDKALAWFGHFGGTDVGDDSGNILDFKRKNYRDLITKNIISVFDFRSYLFARQCRMLLKLQRVIEVTARAQLFITNFIPSIRENEEHLPENFVESWVFSACMNVVNECEPLSSQLIVNNTDLVVPYNAVKADLLLTARRQLDKIGVKCGHLPMTDPFSIYMNRTEATKTPNPDEPKKSITNVKLLEAIESIEAFDKTYMGLSTRAIKSYDASFRSRAALNVHGDIAALKYIREKYEEAVRIYESMIWRYGEHEWSSIENSLLIKCADSQQRLGKVDQYVESLLALLKNAKYLKDEEATHYTDELITNVAKLDKEIKRPFQPIFSVAVIAIIDDGTSVKSTSVEVCLDNHLPKKIHYDAISLRLVGSDPEQIWFTIADQDLEPGKNTFLLTSETSTSGNYVVETCEMKIGKLVFSHNFLRPGQKKRVVRLNHDMNQLYATVSQPREICLGERQRLSVKIESRSCATTSSILLLESQTEGMEIVRVSKVSALISTTEAPEEKETELEMLATGEIVLPDLKPEESIELFVIYEGSYTEFDYRIKTTITYKMDNTHHKFVSSDYVKVTVPLLVTESTIFRETCVFLKVELSCNGDLPVRILGSFAKPSTYYLVESQSEMKQCDLTLFPRQTVSFIYKLVKREDKVDTDDIQVNSKIHFNVKYRSLKDEVENSLQVMLRNKLKELNLDQHLPYVFQKVKEAFLGSVDYSSYGLTDVVHLDDFDVELCESFLLHRDLKTKVQLLDAIEEFFEKNEAITVQQIQQIWPNPQLHSIAFPLEVPTTKITHTAELILSVEKDLLVSEACPCTLRIKQLTYWHPADKTNGSNDEFFYDIDVDYDNWLLSGKRRLRFSSKPDQAMDFPISLVPLKTGNLLLPSVRVSAVTPDIFASTVYVNSAQQILVKPKSKTATFFVEQQQRFITPAVNTPSSYAPLPIVADNRNSIRSSGMETPTF</sequence>
<evidence type="ECO:0000313" key="11">
    <source>
        <dbReference type="EMBL" id="KAF1803369.1"/>
    </source>
</evidence>
<evidence type="ECO:0000259" key="10">
    <source>
        <dbReference type="PROSITE" id="PS50069"/>
    </source>
</evidence>
<protein>
    <submittedName>
        <fullName evidence="11">Cullin family-domain-containing protein</fullName>
    </submittedName>
</protein>
<dbReference type="SMART" id="SM00884">
    <property type="entry name" value="Cullin_Nedd8"/>
    <property type="match status" value="1"/>
</dbReference>
<evidence type="ECO:0000256" key="9">
    <source>
        <dbReference type="SAM" id="MobiDB-lite"/>
    </source>
</evidence>
<organism evidence="11 12">
    <name type="scientific">Mucor circinelloides f. lusitanicus</name>
    <name type="common">Mucor racemosus var. lusitanicus</name>
    <dbReference type="NCBI Taxonomy" id="29924"/>
    <lineage>
        <taxon>Eukaryota</taxon>
        <taxon>Fungi</taxon>
        <taxon>Fungi incertae sedis</taxon>
        <taxon>Mucoromycota</taxon>
        <taxon>Mucoromycotina</taxon>
        <taxon>Mucoromycetes</taxon>
        <taxon>Mucorales</taxon>
        <taxon>Mucorineae</taxon>
        <taxon>Mucoraceae</taxon>
        <taxon>Mucor</taxon>
    </lineage>
</organism>
<dbReference type="SMART" id="SM00182">
    <property type="entry name" value="CULLIN"/>
    <property type="match status" value="1"/>
</dbReference>
<feature type="domain" description="Cullin family profile" evidence="10">
    <location>
        <begin position="439"/>
        <end position="668"/>
    </location>
</feature>
<dbReference type="PROSITE" id="PS50069">
    <property type="entry name" value="CULLIN_2"/>
    <property type="match status" value="1"/>
</dbReference>
<dbReference type="InterPro" id="IPR036390">
    <property type="entry name" value="WH_DNA-bd_sf"/>
</dbReference>
<accession>A0A8H4BJB3</accession>
<evidence type="ECO:0000256" key="5">
    <source>
        <dbReference type="ARBA" id="ARBA00022843"/>
    </source>
</evidence>
<evidence type="ECO:0000256" key="7">
    <source>
        <dbReference type="PROSITE-ProRule" id="PRU00330"/>
    </source>
</evidence>
<dbReference type="InterPro" id="IPR036317">
    <property type="entry name" value="Cullin_homology_sf"/>
</dbReference>
<dbReference type="Gene3D" id="1.10.10.10">
    <property type="entry name" value="Winged helix-like DNA-binding domain superfamily/Winged helix DNA-binding domain"/>
    <property type="match status" value="1"/>
</dbReference>
<dbReference type="PANTHER" id="PTHR13251:SF3">
    <property type="entry name" value="TRAFFICKING PROTEIN PARTICLE COMPLEX SUBUNIT 10"/>
    <property type="match status" value="1"/>
</dbReference>
<keyword evidence="5" id="KW-0832">Ubl conjugation</keyword>